<gene>
    <name evidence="2" type="ORF">GIB67_033768</name>
</gene>
<sequence>MLQPKVVSNSSKQRKMKPLTPVPSSAILLQGENLRGVQEVKTPQRSLKRYIKNEASPMVTHPDRSTSDSSSSGNEYRSLRQKFLLLEEEKYAVEGELREVEHINKTMEDEKHALLDQLVVLEGLMDPSEIQPQVSPMV</sequence>
<dbReference type="PANTHER" id="PTHR37740">
    <property type="entry name" value="OS02G0193500 PROTEIN"/>
    <property type="match status" value="1"/>
</dbReference>
<name>A0A7J7P461_9MAGN</name>
<evidence type="ECO:0000313" key="3">
    <source>
        <dbReference type="Proteomes" id="UP000541444"/>
    </source>
</evidence>
<dbReference type="EMBL" id="JACGCM010000287">
    <property type="protein sequence ID" value="KAF6174236.1"/>
    <property type="molecule type" value="Genomic_DNA"/>
</dbReference>
<comment type="caution">
    <text evidence="2">The sequence shown here is derived from an EMBL/GenBank/DDBJ whole genome shotgun (WGS) entry which is preliminary data.</text>
</comment>
<reference evidence="2 3" key="1">
    <citation type="journal article" date="2020" name="IScience">
        <title>Genome Sequencing of the Endangered Kingdonia uniflora (Circaeasteraceae, Ranunculales) Reveals Potential Mechanisms of Evolutionary Specialization.</title>
        <authorList>
            <person name="Sun Y."/>
            <person name="Deng T."/>
            <person name="Zhang A."/>
            <person name="Moore M.J."/>
            <person name="Landis J.B."/>
            <person name="Lin N."/>
            <person name="Zhang H."/>
            <person name="Zhang X."/>
            <person name="Huang J."/>
            <person name="Zhang X."/>
            <person name="Sun H."/>
            <person name="Wang H."/>
        </authorList>
    </citation>
    <scope>NUCLEOTIDE SEQUENCE [LARGE SCALE GENOMIC DNA]</scope>
    <source>
        <strain evidence="2">TB1705</strain>
        <tissue evidence="2">Leaf</tissue>
    </source>
</reference>
<feature type="compositionally biased region" description="Polar residues" evidence="1">
    <location>
        <begin position="1"/>
        <end position="11"/>
    </location>
</feature>
<evidence type="ECO:0000256" key="1">
    <source>
        <dbReference type="SAM" id="MobiDB-lite"/>
    </source>
</evidence>
<accession>A0A7J7P461</accession>
<feature type="region of interest" description="Disordered" evidence="1">
    <location>
        <begin position="50"/>
        <end position="75"/>
    </location>
</feature>
<dbReference type="OrthoDB" id="1742859at2759"/>
<feature type="region of interest" description="Disordered" evidence="1">
    <location>
        <begin position="1"/>
        <end position="24"/>
    </location>
</feature>
<dbReference type="Proteomes" id="UP000541444">
    <property type="component" value="Unassembled WGS sequence"/>
</dbReference>
<protein>
    <submittedName>
        <fullName evidence="2">Uncharacterized protein</fullName>
    </submittedName>
</protein>
<dbReference type="PANTHER" id="PTHR37740:SF1">
    <property type="entry name" value="OS02G0193500 PROTEIN"/>
    <property type="match status" value="1"/>
</dbReference>
<evidence type="ECO:0000313" key="2">
    <source>
        <dbReference type="EMBL" id="KAF6174236.1"/>
    </source>
</evidence>
<proteinExistence type="predicted"/>
<dbReference type="AlphaFoldDB" id="A0A7J7P461"/>
<keyword evidence="3" id="KW-1185">Reference proteome</keyword>
<organism evidence="2 3">
    <name type="scientific">Kingdonia uniflora</name>
    <dbReference type="NCBI Taxonomy" id="39325"/>
    <lineage>
        <taxon>Eukaryota</taxon>
        <taxon>Viridiplantae</taxon>
        <taxon>Streptophyta</taxon>
        <taxon>Embryophyta</taxon>
        <taxon>Tracheophyta</taxon>
        <taxon>Spermatophyta</taxon>
        <taxon>Magnoliopsida</taxon>
        <taxon>Ranunculales</taxon>
        <taxon>Circaeasteraceae</taxon>
        <taxon>Kingdonia</taxon>
    </lineage>
</organism>